<dbReference type="SUPFAM" id="SSF51735">
    <property type="entry name" value="NAD(P)-binding Rossmann-fold domains"/>
    <property type="match status" value="1"/>
</dbReference>
<dbReference type="CDD" id="cd08253">
    <property type="entry name" value="zeta_crystallin"/>
    <property type="match status" value="1"/>
</dbReference>
<dbReference type="GO" id="GO:0016491">
    <property type="term" value="F:oxidoreductase activity"/>
    <property type="evidence" value="ECO:0007669"/>
    <property type="project" value="InterPro"/>
</dbReference>
<dbReference type="InterPro" id="IPR020843">
    <property type="entry name" value="ER"/>
</dbReference>
<dbReference type="EMBL" id="QHHQ01000004">
    <property type="protein sequence ID" value="RAI00155.1"/>
    <property type="molecule type" value="Genomic_DNA"/>
</dbReference>
<dbReference type="Proteomes" id="UP000249590">
    <property type="component" value="Unassembled WGS sequence"/>
</dbReference>
<evidence type="ECO:0000256" key="1">
    <source>
        <dbReference type="ARBA" id="ARBA00022857"/>
    </source>
</evidence>
<dbReference type="Pfam" id="PF00107">
    <property type="entry name" value="ADH_zinc_N"/>
    <property type="match status" value="1"/>
</dbReference>
<organism evidence="3 4">
    <name type="scientific">Acuticoccus sediminis</name>
    <dbReference type="NCBI Taxonomy" id="2184697"/>
    <lineage>
        <taxon>Bacteria</taxon>
        <taxon>Pseudomonadati</taxon>
        <taxon>Pseudomonadota</taxon>
        <taxon>Alphaproteobacteria</taxon>
        <taxon>Hyphomicrobiales</taxon>
        <taxon>Amorphaceae</taxon>
        <taxon>Acuticoccus</taxon>
    </lineage>
</organism>
<dbReference type="RefSeq" id="WP_111348778.1">
    <property type="nucleotide sequence ID" value="NZ_QHHQ01000004.1"/>
</dbReference>
<dbReference type="PANTHER" id="PTHR44154:SF1">
    <property type="entry name" value="QUINONE OXIDOREDUCTASE"/>
    <property type="match status" value="1"/>
</dbReference>
<dbReference type="SUPFAM" id="SSF50129">
    <property type="entry name" value="GroES-like"/>
    <property type="match status" value="1"/>
</dbReference>
<evidence type="ECO:0000259" key="2">
    <source>
        <dbReference type="SMART" id="SM00829"/>
    </source>
</evidence>
<name>A0A8B2NKL1_9HYPH</name>
<sequence length="338" mass="34526">MGGRNPALPARMTAVRYTAFGPAGETLRLEDVPVPAPGHGELLVEMRASGVNPHDTKKRSGWLGVPLPGGGVIPHSDGAGTVVAVGEGVCETRIGQRVFLVGVGPKDGTCARYAVASADNAFPLPATLSWEQGASVGIPAFTAYFAVLHAGPVAGRTVLIHGGAGCVGRCAVELARYGGATVIATVSSAEKAAIAREAGAHHVLDYRSDDVAAAVAAVTAGRGADLVVDVDFGANLRVDAAAVAENGRVASYSSTSNRTPELDYYAFALKGVTLHFVQGGKMPPEVRREGGRLIAALLHDGRLVPHVASVHSMGAVAAAHEEMEGGRTIGNIVVAIDP</sequence>
<dbReference type="PANTHER" id="PTHR44154">
    <property type="entry name" value="QUINONE OXIDOREDUCTASE"/>
    <property type="match status" value="1"/>
</dbReference>
<evidence type="ECO:0000313" key="3">
    <source>
        <dbReference type="EMBL" id="RAI00155.1"/>
    </source>
</evidence>
<dbReference type="SMART" id="SM00829">
    <property type="entry name" value="PKS_ER"/>
    <property type="match status" value="1"/>
</dbReference>
<proteinExistence type="predicted"/>
<keyword evidence="4" id="KW-1185">Reference proteome</keyword>
<dbReference type="InterPro" id="IPR011032">
    <property type="entry name" value="GroES-like_sf"/>
</dbReference>
<dbReference type="Gene3D" id="3.40.50.720">
    <property type="entry name" value="NAD(P)-binding Rossmann-like Domain"/>
    <property type="match status" value="1"/>
</dbReference>
<dbReference type="InterPro" id="IPR013149">
    <property type="entry name" value="ADH-like_C"/>
</dbReference>
<dbReference type="InterPro" id="IPR013154">
    <property type="entry name" value="ADH-like_N"/>
</dbReference>
<accession>A0A8B2NKL1</accession>
<reference evidence="3 4" key="1">
    <citation type="submission" date="2018-05" db="EMBL/GenBank/DDBJ databases">
        <title>Acuticoccus sediminis sp. nov., isolated from deep-sea sediment of Indian Ocean.</title>
        <authorList>
            <person name="Liu X."/>
            <person name="Lai Q."/>
            <person name="Du Y."/>
            <person name="Sun F."/>
            <person name="Zhang X."/>
            <person name="Wang S."/>
            <person name="Shao Z."/>
        </authorList>
    </citation>
    <scope>NUCLEOTIDE SEQUENCE [LARGE SCALE GENOMIC DNA]</scope>
    <source>
        <strain evidence="3 4">PTG4-2</strain>
    </source>
</reference>
<dbReference type="OrthoDB" id="7355832at2"/>
<dbReference type="Gene3D" id="3.90.180.10">
    <property type="entry name" value="Medium-chain alcohol dehydrogenases, catalytic domain"/>
    <property type="match status" value="1"/>
</dbReference>
<gene>
    <name evidence="3" type="ORF">DLJ53_20820</name>
</gene>
<dbReference type="Pfam" id="PF08240">
    <property type="entry name" value="ADH_N"/>
    <property type="match status" value="1"/>
</dbReference>
<dbReference type="InterPro" id="IPR036291">
    <property type="entry name" value="NAD(P)-bd_dom_sf"/>
</dbReference>
<evidence type="ECO:0000313" key="4">
    <source>
        <dbReference type="Proteomes" id="UP000249590"/>
    </source>
</evidence>
<feature type="domain" description="Enoyl reductase (ER)" evidence="2">
    <location>
        <begin position="24"/>
        <end position="334"/>
    </location>
</feature>
<keyword evidence="1" id="KW-0521">NADP</keyword>
<protein>
    <recommendedName>
        <fullName evidence="2">Enoyl reductase (ER) domain-containing protein</fullName>
    </recommendedName>
</protein>
<dbReference type="InterPro" id="IPR051603">
    <property type="entry name" value="Zinc-ADH_QOR/CCCR"/>
</dbReference>
<comment type="caution">
    <text evidence="3">The sequence shown here is derived from an EMBL/GenBank/DDBJ whole genome shotgun (WGS) entry which is preliminary data.</text>
</comment>
<dbReference type="AlphaFoldDB" id="A0A8B2NKL1"/>